<feature type="domain" description="Fe/B12 periplasmic-binding" evidence="5">
    <location>
        <begin position="1"/>
        <end position="171"/>
    </location>
</feature>
<protein>
    <recommendedName>
        <fullName evidence="5">Fe/B12 periplasmic-binding domain-containing protein</fullName>
    </recommendedName>
</protein>
<evidence type="ECO:0000256" key="2">
    <source>
        <dbReference type="ARBA" id="ARBA00008814"/>
    </source>
</evidence>
<reference evidence="6 7" key="1">
    <citation type="submission" date="2021-11" db="EMBL/GenBank/DDBJ databases">
        <title>Draft genome sequence of Paenibacillus profundus YoMME, a new Gram-positive bacteria with exoelectrogenic properties.</title>
        <authorList>
            <person name="Hubenova Y."/>
            <person name="Hubenova E."/>
            <person name="Manasiev Y."/>
            <person name="Peykov S."/>
            <person name="Mitov M."/>
        </authorList>
    </citation>
    <scope>NUCLEOTIDE SEQUENCE [LARGE SCALE GENOMIC DNA]</scope>
    <source>
        <strain evidence="6 7">YoMME</strain>
    </source>
</reference>
<keyword evidence="3" id="KW-0813">Transport</keyword>
<keyword evidence="4" id="KW-0732">Signal</keyword>
<dbReference type="InterPro" id="IPR002491">
    <property type="entry name" value="ABC_transptr_periplasmic_BD"/>
</dbReference>
<evidence type="ECO:0000313" key="7">
    <source>
        <dbReference type="Proteomes" id="UP001199916"/>
    </source>
</evidence>
<sequence>MSVDERMEKLGEVLGKEGESQTLLDNFYAKVEQSKQKLQKAGILDKTVTIMEGVKGAMGVMTSKGYGRGSQVIYEYLGMKAPRLYSGKLKNLRTMRPARKFPSRCCLSMPVMFRSAYEGMEDLSDNVIWNSIPAVKEGQLIEISFGLFFYNDIYSLDKQLDFVVDSLLETVK</sequence>
<comment type="similarity">
    <text evidence="2">Belongs to the bacterial solute-binding protein 8 family.</text>
</comment>
<dbReference type="PANTHER" id="PTHR30532">
    <property type="entry name" value="IRON III DICITRATE-BINDING PERIPLASMIC PROTEIN"/>
    <property type="match status" value="1"/>
</dbReference>
<organism evidence="6 7">
    <name type="scientific">Paenibacillus profundus</name>
    <dbReference type="NCBI Taxonomy" id="1173085"/>
    <lineage>
        <taxon>Bacteria</taxon>
        <taxon>Bacillati</taxon>
        <taxon>Bacillota</taxon>
        <taxon>Bacilli</taxon>
        <taxon>Bacillales</taxon>
        <taxon>Paenibacillaceae</taxon>
        <taxon>Paenibacillus</taxon>
    </lineage>
</organism>
<evidence type="ECO:0000259" key="5">
    <source>
        <dbReference type="PROSITE" id="PS50983"/>
    </source>
</evidence>
<evidence type="ECO:0000256" key="4">
    <source>
        <dbReference type="ARBA" id="ARBA00022729"/>
    </source>
</evidence>
<accession>A0ABS8YTD6</accession>
<dbReference type="Proteomes" id="UP001199916">
    <property type="component" value="Unassembled WGS sequence"/>
</dbReference>
<dbReference type="SUPFAM" id="SSF53807">
    <property type="entry name" value="Helical backbone' metal receptor"/>
    <property type="match status" value="1"/>
</dbReference>
<keyword evidence="7" id="KW-1185">Reference proteome</keyword>
<dbReference type="Gene3D" id="3.40.50.1980">
    <property type="entry name" value="Nitrogenase molybdenum iron protein domain"/>
    <property type="match status" value="2"/>
</dbReference>
<evidence type="ECO:0000256" key="3">
    <source>
        <dbReference type="ARBA" id="ARBA00022448"/>
    </source>
</evidence>
<gene>
    <name evidence="6" type="ORF">LQV63_30940</name>
</gene>
<dbReference type="EMBL" id="JAJNBZ010000065">
    <property type="protein sequence ID" value="MCE5173646.1"/>
    <property type="molecule type" value="Genomic_DNA"/>
</dbReference>
<evidence type="ECO:0000256" key="1">
    <source>
        <dbReference type="ARBA" id="ARBA00004196"/>
    </source>
</evidence>
<name>A0ABS8YTD6_9BACL</name>
<dbReference type="PROSITE" id="PS50983">
    <property type="entry name" value="FE_B12_PBP"/>
    <property type="match status" value="1"/>
</dbReference>
<comment type="caution">
    <text evidence="6">The sequence shown here is derived from an EMBL/GenBank/DDBJ whole genome shotgun (WGS) entry which is preliminary data.</text>
</comment>
<comment type="subcellular location">
    <subcellularLocation>
        <location evidence="1">Cell envelope</location>
    </subcellularLocation>
</comment>
<dbReference type="PANTHER" id="PTHR30532:SF29">
    <property type="entry name" value="FE(3+) DICITRATE-BINDING PERIPLASMIC PROTEIN"/>
    <property type="match status" value="1"/>
</dbReference>
<proteinExistence type="inferred from homology"/>
<evidence type="ECO:0000313" key="6">
    <source>
        <dbReference type="EMBL" id="MCE5173646.1"/>
    </source>
</evidence>
<dbReference type="InterPro" id="IPR051313">
    <property type="entry name" value="Bact_iron-sidero_bind"/>
</dbReference>